<evidence type="ECO:0000313" key="2">
    <source>
        <dbReference type="Proteomes" id="UP001522868"/>
    </source>
</evidence>
<dbReference type="EMBL" id="JALPTH010000004">
    <property type="protein sequence ID" value="MCK8676980.1"/>
    <property type="molecule type" value="Genomic_DNA"/>
</dbReference>
<gene>
    <name evidence="1" type="ORF">M1O15_06150</name>
</gene>
<dbReference type="RefSeq" id="WP_248632200.1">
    <property type="nucleotide sequence ID" value="NZ_JALPTH010000004.1"/>
</dbReference>
<organism evidence="1 2">
    <name type="scientific">Streptomyces lichenis</name>
    <dbReference type="NCBI Taxonomy" id="2306967"/>
    <lineage>
        <taxon>Bacteria</taxon>
        <taxon>Bacillati</taxon>
        <taxon>Actinomycetota</taxon>
        <taxon>Actinomycetes</taxon>
        <taxon>Kitasatosporales</taxon>
        <taxon>Streptomycetaceae</taxon>
        <taxon>Streptomyces</taxon>
    </lineage>
</organism>
<sequence>MTDSHPDVLSPRDEARLELSSRARTVAEGAAALVPVAIDPEPGSLITAAADLLARAEELLTAAAIAERERGLSPERIKELAGHRYWARVVLDWAEDGRRNRSGMPGPVLAESLDKWVTRETADAARPVTDGLDATRFPGSAPYEAYQRDRAKGPYAALAEAVKERGEAWEALNELTEEDDDGNGEDHPVNLRVVASCRRLASAYRELSSADPAFAYEYLDEAVSFERTADRFAKEGPFA</sequence>
<evidence type="ECO:0008006" key="3">
    <source>
        <dbReference type="Google" id="ProtNLM"/>
    </source>
</evidence>
<name>A0ABT0I6N3_9ACTN</name>
<dbReference type="Proteomes" id="UP001522868">
    <property type="component" value="Unassembled WGS sequence"/>
</dbReference>
<reference evidence="1 2" key="1">
    <citation type="submission" date="2022-04" db="EMBL/GenBank/DDBJ databases">
        <title>Streptomyces sp. nov. LCR6-01 isolated from Lichen of Dirinaria sp.</title>
        <authorList>
            <person name="Kanchanasin P."/>
            <person name="Tanasupawat S."/>
            <person name="Phongsopitanun W."/>
        </authorList>
    </citation>
    <scope>NUCLEOTIDE SEQUENCE [LARGE SCALE GENOMIC DNA]</scope>
    <source>
        <strain evidence="1 2">LCR6-01</strain>
    </source>
</reference>
<evidence type="ECO:0000313" key="1">
    <source>
        <dbReference type="EMBL" id="MCK8676980.1"/>
    </source>
</evidence>
<proteinExistence type="predicted"/>
<protein>
    <recommendedName>
        <fullName evidence="3">Tetratricopeptide repeat protein</fullName>
    </recommendedName>
</protein>
<accession>A0ABT0I6N3</accession>
<keyword evidence="2" id="KW-1185">Reference proteome</keyword>
<comment type="caution">
    <text evidence="1">The sequence shown here is derived from an EMBL/GenBank/DDBJ whole genome shotgun (WGS) entry which is preliminary data.</text>
</comment>